<dbReference type="GO" id="GO:0009435">
    <property type="term" value="P:NAD+ biosynthetic process"/>
    <property type="evidence" value="ECO:0007669"/>
    <property type="project" value="UniProtKB-UniPathway"/>
</dbReference>
<keyword evidence="4 6" id="KW-0067">ATP-binding</keyword>
<comment type="similarity">
    <text evidence="6">Belongs to the NAD synthetase family.</text>
</comment>
<evidence type="ECO:0000259" key="8">
    <source>
        <dbReference type="Pfam" id="PF02540"/>
    </source>
</evidence>
<comment type="catalytic activity">
    <reaction evidence="7">
        <text>deamido-NAD(+) + NH4(+) + ATP = AMP + diphosphate + NAD(+) + H(+)</text>
        <dbReference type="Rhea" id="RHEA:21188"/>
        <dbReference type="ChEBI" id="CHEBI:15378"/>
        <dbReference type="ChEBI" id="CHEBI:28938"/>
        <dbReference type="ChEBI" id="CHEBI:30616"/>
        <dbReference type="ChEBI" id="CHEBI:33019"/>
        <dbReference type="ChEBI" id="CHEBI:57540"/>
        <dbReference type="ChEBI" id="CHEBI:58437"/>
        <dbReference type="ChEBI" id="CHEBI:456215"/>
        <dbReference type="EC" id="6.3.1.5"/>
    </reaction>
</comment>
<dbReference type="NCBIfam" id="TIGR00552">
    <property type="entry name" value="nadE"/>
    <property type="match status" value="1"/>
</dbReference>
<dbReference type="GO" id="GO:0004359">
    <property type="term" value="F:glutaminase activity"/>
    <property type="evidence" value="ECO:0007669"/>
    <property type="project" value="InterPro"/>
</dbReference>
<gene>
    <name evidence="9" type="ORF">AUK04_04065</name>
</gene>
<dbReference type="EC" id="6.3.1.5" evidence="7"/>
<organism evidence="9 10">
    <name type="scientific">Candidatus Roizmanbacteria bacterium CG2_30_33_16</name>
    <dbReference type="NCBI Taxonomy" id="1805340"/>
    <lineage>
        <taxon>Bacteria</taxon>
        <taxon>Candidatus Roizmaniibacteriota</taxon>
    </lineage>
</organism>
<dbReference type="AlphaFoldDB" id="A0A1J5HS77"/>
<keyword evidence="2 6" id="KW-0436">Ligase</keyword>
<accession>A0A1J5HS77</accession>
<dbReference type="UniPathway" id="UPA00253"/>
<dbReference type="InterPro" id="IPR014729">
    <property type="entry name" value="Rossmann-like_a/b/a_fold"/>
</dbReference>
<dbReference type="GO" id="GO:0005524">
    <property type="term" value="F:ATP binding"/>
    <property type="evidence" value="ECO:0007669"/>
    <property type="project" value="UniProtKB-KW"/>
</dbReference>
<dbReference type="InterPro" id="IPR022310">
    <property type="entry name" value="NAD/GMP_synthase"/>
</dbReference>
<dbReference type="Proteomes" id="UP000183758">
    <property type="component" value="Unassembled WGS sequence"/>
</dbReference>
<name>A0A1J5HS77_9BACT</name>
<dbReference type="GO" id="GO:0008795">
    <property type="term" value="F:NAD+ synthase activity"/>
    <property type="evidence" value="ECO:0007669"/>
    <property type="project" value="UniProtKB-EC"/>
</dbReference>
<proteinExistence type="inferred from homology"/>
<keyword evidence="5 6" id="KW-0520">NAD</keyword>
<dbReference type="GO" id="GO:0005737">
    <property type="term" value="C:cytoplasm"/>
    <property type="evidence" value="ECO:0007669"/>
    <property type="project" value="InterPro"/>
</dbReference>
<protein>
    <recommendedName>
        <fullName evidence="7">NH(3)-dependent NAD(+) synthetase</fullName>
        <ecNumber evidence="7">6.3.1.5</ecNumber>
    </recommendedName>
</protein>
<comment type="pathway">
    <text evidence="1">Cofactor biosynthesis; NAD(+) biosynthesis.</text>
</comment>
<dbReference type="Gene3D" id="3.40.50.620">
    <property type="entry name" value="HUPs"/>
    <property type="match status" value="1"/>
</dbReference>
<evidence type="ECO:0000313" key="9">
    <source>
        <dbReference type="EMBL" id="OIP82878.1"/>
    </source>
</evidence>
<keyword evidence="3 6" id="KW-0547">Nucleotide-binding</keyword>
<dbReference type="SUPFAM" id="SSF52402">
    <property type="entry name" value="Adenine nucleotide alpha hydrolases-like"/>
    <property type="match status" value="1"/>
</dbReference>
<dbReference type="CDD" id="cd00553">
    <property type="entry name" value="NAD_synthase"/>
    <property type="match status" value="1"/>
</dbReference>
<evidence type="ECO:0000313" key="10">
    <source>
        <dbReference type="Proteomes" id="UP000183758"/>
    </source>
</evidence>
<evidence type="ECO:0000256" key="7">
    <source>
        <dbReference type="RuleBase" id="RU003812"/>
    </source>
</evidence>
<evidence type="ECO:0000256" key="3">
    <source>
        <dbReference type="ARBA" id="ARBA00022741"/>
    </source>
</evidence>
<comment type="caution">
    <text evidence="9">The sequence shown here is derived from an EMBL/GenBank/DDBJ whole genome shotgun (WGS) entry which is preliminary data.</text>
</comment>
<sequence length="268" mass="30744">MKKIFKICQKNEVDKICRFIQSTFQKQKLSKVIIGLSGGIDSAVVLSLLAKALLPHNIYPIHLPYFKTDLKILNLLIKSLKIPANNFSVINIKKPVDEIVNICHCEKKSDAVIIPSEVEGQSRIRLGNIMARTRMIILFDQAKKLDALVCGTENKSEHLLGYFTRFGDAASDIEPIQHLYKTQIYQLAKYLKIPREIINQPPTAGLWNGQTDEGQFRFTYKEADQVLSLYYDQRKSLKMIIKSGFPNVKIIIKMMRNNQFKNKTPYII</sequence>
<reference evidence="9 10" key="1">
    <citation type="journal article" date="2016" name="Environ. Microbiol.">
        <title>Genomic resolution of a cold subsurface aquifer community provides metabolic insights for novel microbes adapted to high CO concentrations.</title>
        <authorList>
            <person name="Probst A.J."/>
            <person name="Castelle C.J."/>
            <person name="Singh A."/>
            <person name="Brown C.T."/>
            <person name="Anantharaman K."/>
            <person name="Sharon I."/>
            <person name="Hug L.A."/>
            <person name="Burstein D."/>
            <person name="Emerson J.B."/>
            <person name="Thomas B.C."/>
            <person name="Banfield J.F."/>
        </authorList>
    </citation>
    <scope>NUCLEOTIDE SEQUENCE [LARGE SCALE GENOMIC DNA]</scope>
    <source>
        <strain evidence="9">CG2_30_33_16</strain>
    </source>
</reference>
<dbReference type="PANTHER" id="PTHR23090:SF9">
    <property type="entry name" value="GLUTAMINE-DEPENDENT NAD(+) SYNTHETASE"/>
    <property type="match status" value="1"/>
</dbReference>
<feature type="domain" description="NAD/GMP synthase" evidence="8">
    <location>
        <begin position="13"/>
        <end position="265"/>
    </location>
</feature>
<evidence type="ECO:0000256" key="4">
    <source>
        <dbReference type="ARBA" id="ARBA00022840"/>
    </source>
</evidence>
<evidence type="ECO:0000256" key="1">
    <source>
        <dbReference type="ARBA" id="ARBA00004790"/>
    </source>
</evidence>
<evidence type="ECO:0000256" key="2">
    <source>
        <dbReference type="ARBA" id="ARBA00022598"/>
    </source>
</evidence>
<dbReference type="EMBL" id="MNZM01000101">
    <property type="protein sequence ID" value="OIP82878.1"/>
    <property type="molecule type" value="Genomic_DNA"/>
</dbReference>
<dbReference type="Pfam" id="PF02540">
    <property type="entry name" value="NAD_synthase"/>
    <property type="match status" value="1"/>
</dbReference>
<evidence type="ECO:0000256" key="6">
    <source>
        <dbReference type="RuleBase" id="RU003811"/>
    </source>
</evidence>
<evidence type="ECO:0000256" key="5">
    <source>
        <dbReference type="ARBA" id="ARBA00023027"/>
    </source>
</evidence>
<dbReference type="PANTHER" id="PTHR23090">
    <property type="entry name" value="NH 3 /GLUTAMINE-DEPENDENT NAD + SYNTHETASE"/>
    <property type="match status" value="1"/>
</dbReference>
<dbReference type="InterPro" id="IPR003694">
    <property type="entry name" value="NAD_synthase"/>
</dbReference>
<dbReference type="GO" id="GO:0003952">
    <property type="term" value="F:NAD+ synthase (glutamine-hydrolyzing) activity"/>
    <property type="evidence" value="ECO:0007669"/>
    <property type="project" value="InterPro"/>
</dbReference>